<evidence type="ECO:0000256" key="5">
    <source>
        <dbReference type="ARBA" id="ARBA00023136"/>
    </source>
</evidence>
<feature type="transmembrane region" description="Helical" evidence="7">
    <location>
        <begin position="171"/>
        <end position="195"/>
    </location>
</feature>
<evidence type="ECO:0000256" key="4">
    <source>
        <dbReference type="ARBA" id="ARBA00022989"/>
    </source>
</evidence>
<keyword evidence="5 7" id="KW-0472">Membrane</keyword>
<keyword evidence="3 7" id="KW-0812">Transmembrane</keyword>
<comment type="similarity">
    <text evidence="2">Belongs to the CD225/Dispanin family.</text>
</comment>
<dbReference type="InterPro" id="IPR051423">
    <property type="entry name" value="CD225/Dispanin"/>
</dbReference>
<dbReference type="AlphaFoldDB" id="A0A7J5YBZ5"/>
<dbReference type="GO" id="GO:0016020">
    <property type="term" value="C:membrane"/>
    <property type="evidence" value="ECO:0007669"/>
    <property type="project" value="UniProtKB-SubCell"/>
</dbReference>
<keyword evidence="9" id="KW-1185">Reference proteome</keyword>
<feature type="transmembrane region" description="Helical" evidence="7">
    <location>
        <begin position="216"/>
        <end position="236"/>
    </location>
</feature>
<evidence type="ECO:0000256" key="1">
    <source>
        <dbReference type="ARBA" id="ARBA00004370"/>
    </source>
</evidence>
<accession>A0A7J5YBZ5</accession>
<reference evidence="8 9" key="1">
    <citation type="submission" date="2020-03" db="EMBL/GenBank/DDBJ databases">
        <title>Dissostichus mawsoni Genome sequencing and assembly.</title>
        <authorList>
            <person name="Park H."/>
        </authorList>
    </citation>
    <scope>NUCLEOTIDE SEQUENCE [LARGE SCALE GENOMIC DNA]</scope>
    <source>
        <strain evidence="8">DM0001</strain>
        <tissue evidence="8">Muscle</tissue>
    </source>
</reference>
<feature type="region of interest" description="Disordered" evidence="6">
    <location>
        <begin position="1"/>
        <end position="85"/>
    </location>
</feature>
<dbReference type="OrthoDB" id="9665078at2759"/>
<evidence type="ECO:0000256" key="2">
    <source>
        <dbReference type="ARBA" id="ARBA00006843"/>
    </source>
</evidence>
<proteinExistence type="inferred from homology"/>
<dbReference type="InterPro" id="IPR007593">
    <property type="entry name" value="CD225/Dispanin_fam"/>
</dbReference>
<evidence type="ECO:0000256" key="7">
    <source>
        <dbReference type="SAM" id="Phobius"/>
    </source>
</evidence>
<comment type="subcellular location">
    <subcellularLocation>
        <location evidence="1">Membrane</location>
    </subcellularLocation>
</comment>
<organism evidence="8 9">
    <name type="scientific">Dissostichus mawsoni</name>
    <name type="common">Antarctic cod</name>
    <dbReference type="NCBI Taxonomy" id="36200"/>
    <lineage>
        <taxon>Eukaryota</taxon>
        <taxon>Metazoa</taxon>
        <taxon>Chordata</taxon>
        <taxon>Craniata</taxon>
        <taxon>Vertebrata</taxon>
        <taxon>Euteleostomi</taxon>
        <taxon>Actinopterygii</taxon>
        <taxon>Neopterygii</taxon>
        <taxon>Teleostei</taxon>
        <taxon>Neoteleostei</taxon>
        <taxon>Acanthomorphata</taxon>
        <taxon>Eupercaria</taxon>
        <taxon>Perciformes</taxon>
        <taxon>Notothenioidei</taxon>
        <taxon>Nototheniidae</taxon>
        <taxon>Dissostichus</taxon>
    </lineage>
</organism>
<dbReference type="Proteomes" id="UP000518266">
    <property type="component" value="Unassembled WGS sequence"/>
</dbReference>
<protein>
    <recommendedName>
        <fullName evidence="10">Proline-rich transmembrane protein 2</fullName>
    </recommendedName>
</protein>
<dbReference type="EMBL" id="JAAKFY010000014">
    <property type="protein sequence ID" value="KAF3845868.1"/>
    <property type="molecule type" value="Genomic_DNA"/>
</dbReference>
<evidence type="ECO:0000256" key="3">
    <source>
        <dbReference type="ARBA" id="ARBA00022692"/>
    </source>
</evidence>
<dbReference type="PANTHER" id="PTHR14948">
    <property type="entry name" value="NG5"/>
    <property type="match status" value="1"/>
</dbReference>
<sequence length="240" mass="24697">MQQHDEPQPAAPCGLAPDPTTSLLEPLRSRPAFSFPSTLPVHPLTATTSNNMESKQPISEHHEGTSDPAAVTSQPPPAADASAANQTDNMAHLSVIDNAETNNGLGHAMGDASPTVSSVSPMLHAAGGHANGRPGLSSRSGSMAGSPRPSLTRRPSGITEAAVDGSKPRDYLFLAILSCFCPLWPINIVALTFSVMSRNSLQQGNVDGARRLGRNAMILSVVAILGGIAIIAAAIASTGD</sequence>
<dbReference type="PANTHER" id="PTHR14948:SF20">
    <property type="entry name" value="PROLINE-RICH TRANSMEMBRANE PROTEIN 2"/>
    <property type="match status" value="1"/>
</dbReference>
<feature type="region of interest" description="Disordered" evidence="6">
    <location>
        <begin position="102"/>
        <end position="162"/>
    </location>
</feature>
<comment type="caution">
    <text evidence="8">The sequence shown here is derived from an EMBL/GenBank/DDBJ whole genome shotgun (WGS) entry which is preliminary data.</text>
</comment>
<evidence type="ECO:0000313" key="9">
    <source>
        <dbReference type="Proteomes" id="UP000518266"/>
    </source>
</evidence>
<evidence type="ECO:0000313" key="8">
    <source>
        <dbReference type="EMBL" id="KAF3845868.1"/>
    </source>
</evidence>
<feature type="compositionally biased region" description="Polar residues" evidence="6">
    <location>
        <begin position="45"/>
        <end position="57"/>
    </location>
</feature>
<dbReference type="Pfam" id="PF04505">
    <property type="entry name" value="CD225"/>
    <property type="match status" value="1"/>
</dbReference>
<evidence type="ECO:0000256" key="6">
    <source>
        <dbReference type="SAM" id="MobiDB-lite"/>
    </source>
</evidence>
<evidence type="ECO:0008006" key="10">
    <source>
        <dbReference type="Google" id="ProtNLM"/>
    </source>
</evidence>
<gene>
    <name evidence="8" type="ORF">F7725_002946</name>
</gene>
<feature type="non-terminal residue" evidence="8">
    <location>
        <position position="1"/>
    </location>
</feature>
<name>A0A7J5YBZ5_DISMA</name>
<keyword evidence="4 7" id="KW-1133">Transmembrane helix</keyword>